<accession>A0A0M4E973</accession>
<feature type="domain" description="Zinc-hook" evidence="21">
    <location>
        <begin position="646"/>
        <end position="742"/>
    </location>
</feature>
<dbReference type="GO" id="GO:0051880">
    <property type="term" value="F:G-quadruplex DNA binding"/>
    <property type="evidence" value="ECO:0007669"/>
    <property type="project" value="TreeGrafter"/>
</dbReference>
<dbReference type="GO" id="GO:0043047">
    <property type="term" value="F:single-stranded telomeric DNA binding"/>
    <property type="evidence" value="ECO:0007669"/>
    <property type="project" value="TreeGrafter"/>
</dbReference>
<evidence type="ECO:0000256" key="20">
    <source>
        <dbReference type="SAM" id="MobiDB-lite"/>
    </source>
</evidence>
<dbReference type="InterPro" id="IPR004584">
    <property type="entry name" value="Rad50_eukaryotes"/>
</dbReference>
<evidence type="ECO:0000256" key="18">
    <source>
        <dbReference type="PROSITE-ProRule" id="PRU00471"/>
    </source>
</evidence>
<dbReference type="GO" id="GO:0007004">
    <property type="term" value="P:telomere maintenance via telomerase"/>
    <property type="evidence" value="ECO:0007669"/>
    <property type="project" value="TreeGrafter"/>
</dbReference>
<sequence length="1328" mass="153286">MSTIEKLSIQGVRSFGPNSEDVQSITFASPITLILGQNGCGKTTIIECLKFALTGEYPPGSDRGKSFVHDPKIFGRNESLAQIKMQVRDKIGARLSICRSMKVSIRRDKTNFETIDTTINFLDSSDGKVKGRNHESLSLRGANADLAVTDFMGVSKAIINNVLFCHQEDSSWPLDEPKKLKGRFDAIFGITEYNKALDKIIKMRKEAMEELKVMEANMKLLSHLKEEMEAKTLSLQKEEQKCQKLKEQCEQCDEEVKPVDARLLEIRKIEYEIGKYQSQKVEMDTKHKNCLEQIAKLKNHIKELFPGTMSELELEIRSFDQRMSEMRFQRDDMNEQLIKLKQSNTDCQKTLTAQDKKRSMALQQLENEKECKSQLSKRINNLCEQLQIDVVGNPVDNAENLKSLLHDIEDMLMSKQCEITELSAQNDQAEQSRQTKIDELRTEVTKSEQSVVSQEKQKQDSERESDTLEIKIKQIETSLHQLKVLEKQIADTDEKFERATRAFNKEAIREALMTKKNDIAKKQKRFKELDEQLTKLNSITQLMAEINLKEKELEKKTQEIKRVRSKHSDNFGKFIKEPITNNYRRTVQNTYDKLRREIQELNESANALKLKEQSHNIKRSNLVADISRMEKEQREFQEQVYEKCHSTPYDELLLRSKTAISKHQLEHGALISAEAMYKKYIQKINEDPNCPLCHHNMSGDEACDLTTELTDEIQKLPDNISRAEKALKAEQLKYDNLLQIKPTIDKVKELEESLPQKREELQKIEKLRSETAVEHETIIALLGEPTSNMELAYGMLNDMTLLDEALKESGRVTKELENLKVTALLKPNTHFVLIIYINLFKLKLPADYDSNVSAEALQAEKTAVSKEVEAESELLESNQKAYDEQTEALNRLREFRNGLKDKRIQLQDGVQSLPQLKERLDELTKLLITVTREIAELKAKIQPLKHNLSAAIAEKARLKEIERQKLAELNKKFNEYKSTDQDIQRLKKQAQDFAKLKLAAEISSLDATIKATKEQLSKLDSEITSSSDKLEKLKTDCHNQQTRERDLKDNRELKQMEQKEAELNENCQALGKQLGNLDFRSVTKEKNELITKKDAASMRRGELLGQLGEINNQLTKLKREIEDPKYKKSLHNYRRAHFEVYVQRCGIDDLGQHRVALEWALIQFHAEKMNNINSLIREYWRMIYRGNDIDYVQIKTDEIAQESSADRRKSYNYRVVQSKNNSEIEMRGRCSAGQRVLASLIIRMALAETFSANCGVLALDEPTTNLDRDNIISLCDALNRVVENRQSMANFMLIIITHDEYFISSLGRITNYHRVLRNSECKSCIQKV</sequence>
<dbReference type="GO" id="GO:0000722">
    <property type="term" value="P:telomere maintenance via recombination"/>
    <property type="evidence" value="ECO:0007669"/>
    <property type="project" value="TreeGrafter"/>
</dbReference>
<feature type="non-terminal residue" evidence="22">
    <location>
        <position position="1328"/>
    </location>
</feature>
<dbReference type="NCBIfam" id="TIGR00606">
    <property type="entry name" value="rad50"/>
    <property type="match status" value="1"/>
</dbReference>
<evidence type="ECO:0000256" key="7">
    <source>
        <dbReference type="ARBA" id="ARBA00022741"/>
    </source>
</evidence>
<dbReference type="OMA" id="FSDYYYR"/>
<keyword evidence="23" id="KW-1185">Reference proteome</keyword>
<dbReference type="GO" id="GO:0030870">
    <property type="term" value="C:Mre11 complex"/>
    <property type="evidence" value="ECO:0007669"/>
    <property type="project" value="InterPro"/>
</dbReference>
<dbReference type="GO" id="GO:0003691">
    <property type="term" value="F:double-stranded telomeric DNA binding"/>
    <property type="evidence" value="ECO:0007669"/>
    <property type="project" value="TreeGrafter"/>
</dbReference>
<dbReference type="InterPro" id="IPR027417">
    <property type="entry name" value="P-loop_NTPase"/>
</dbReference>
<evidence type="ECO:0000256" key="15">
    <source>
        <dbReference type="ARBA" id="ARBA00023242"/>
    </source>
</evidence>
<feature type="coiled-coil region" evidence="19">
    <location>
        <begin position="190"/>
        <end position="255"/>
    </location>
</feature>
<dbReference type="STRING" id="30019.A0A0M4E973"/>
<evidence type="ECO:0000256" key="3">
    <source>
        <dbReference type="ARBA" id="ARBA00004286"/>
    </source>
</evidence>
<evidence type="ECO:0000256" key="4">
    <source>
        <dbReference type="ARBA" id="ARBA00009439"/>
    </source>
</evidence>
<keyword evidence="8" id="KW-0227">DNA damage</keyword>
<evidence type="ECO:0000256" key="12">
    <source>
        <dbReference type="ARBA" id="ARBA00022842"/>
    </source>
</evidence>
<evidence type="ECO:0000256" key="11">
    <source>
        <dbReference type="ARBA" id="ARBA00022840"/>
    </source>
</evidence>
<keyword evidence="15" id="KW-0539">Nucleus</keyword>
<dbReference type="GO" id="GO:0005524">
    <property type="term" value="F:ATP binding"/>
    <property type="evidence" value="ECO:0007669"/>
    <property type="project" value="UniProtKB-KW"/>
</dbReference>
<dbReference type="PANTHER" id="PTHR18867">
    <property type="entry name" value="RAD50"/>
    <property type="match status" value="1"/>
</dbReference>
<keyword evidence="11" id="KW-0067">ATP-binding</keyword>
<dbReference type="InterPro" id="IPR038729">
    <property type="entry name" value="Rad50/SbcC_AAA"/>
</dbReference>
<dbReference type="Proteomes" id="UP000494163">
    <property type="component" value="Chromosome 2R"/>
</dbReference>
<dbReference type="EMBL" id="CP012524">
    <property type="protein sequence ID" value="ALC41408.1"/>
    <property type="molecule type" value="Genomic_DNA"/>
</dbReference>
<evidence type="ECO:0000256" key="8">
    <source>
        <dbReference type="ARBA" id="ARBA00022763"/>
    </source>
</evidence>
<evidence type="ECO:0000313" key="22">
    <source>
        <dbReference type="EMBL" id="ALC41408.1"/>
    </source>
</evidence>
<comment type="similarity">
    <text evidence="4">Belongs to the SMC family. RAD50 subfamily.</text>
</comment>
<feature type="region of interest" description="Disordered" evidence="20">
    <location>
        <begin position="441"/>
        <end position="466"/>
    </location>
</feature>
<dbReference type="Pfam" id="PF04423">
    <property type="entry name" value="Rad50_zn_hook"/>
    <property type="match status" value="1"/>
</dbReference>
<evidence type="ECO:0000256" key="2">
    <source>
        <dbReference type="ARBA" id="ARBA00004123"/>
    </source>
</evidence>
<keyword evidence="7" id="KW-0547">Nucleotide-binding</keyword>
<evidence type="ECO:0000256" key="9">
    <source>
        <dbReference type="ARBA" id="ARBA00022801"/>
    </source>
</evidence>
<dbReference type="Pfam" id="PF13476">
    <property type="entry name" value="AAA_23"/>
    <property type="match status" value="1"/>
</dbReference>
<evidence type="ECO:0000256" key="17">
    <source>
        <dbReference type="ARBA" id="ARBA00049360"/>
    </source>
</evidence>
<organism evidence="22 23">
    <name type="scientific">Drosophila busckii</name>
    <name type="common">Fruit fly</name>
    <dbReference type="NCBI Taxonomy" id="30019"/>
    <lineage>
        <taxon>Eukaryota</taxon>
        <taxon>Metazoa</taxon>
        <taxon>Ecdysozoa</taxon>
        <taxon>Arthropoda</taxon>
        <taxon>Hexapoda</taxon>
        <taxon>Insecta</taxon>
        <taxon>Pterygota</taxon>
        <taxon>Neoptera</taxon>
        <taxon>Endopterygota</taxon>
        <taxon>Diptera</taxon>
        <taxon>Brachycera</taxon>
        <taxon>Muscomorpha</taxon>
        <taxon>Ephydroidea</taxon>
        <taxon>Drosophilidae</taxon>
        <taxon>Drosophila</taxon>
    </lineage>
</organism>
<dbReference type="GO" id="GO:0070192">
    <property type="term" value="P:chromosome organization involved in meiotic cell cycle"/>
    <property type="evidence" value="ECO:0007669"/>
    <property type="project" value="TreeGrafter"/>
</dbReference>
<evidence type="ECO:0000256" key="6">
    <source>
        <dbReference type="ARBA" id="ARBA00022723"/>
    </source>
</evidence>
<dbReference type="PROSITE" id="PS51131">
    <property type="entry name" value="ZN_HOOK"/>
    <property type="match status" value="1"/>
</dbReference>
<evidence type="ECO:0000256" key="16">
    <source>
        <dbReference type="ARBA" id="ARBA00023254"/>
    </source>
</evidence>
<feature type="coiled-coil region" evidence="19">
    <location>
        <begin position="854"/>
        <end position="885"/>
    </location>
</feature>
<dbReference type="SMR" id="A0A0M4E973"/>
<evidence type="ECO:0000256" key="13">
    <source>
        <dbReference type="ARBA" id="ARBA00023054"/>
    </source>
</evidence>
<evidence type="ECO:0000256" key="14">
    <source>
        <dbReference type="ARBA" id="ARBA00023204"/>
    </source>
</evidence>
<reference evidence="22 23" key="1">
    <citation type="submission" date="2015-08" db="EMBL/GenBank/DDBJ databases">
        <title>Ancestral chromatin configuration constrains chromatin evolution on differentiating sex chromosomes in Drosophila.</title>
        <authorList>
            <person name="Zhou Q."/>
            <person name="Bachtrog D."/>
        </authorList>
    </citation>
    <scope>NUCLEOTIDE SEQUENCE [LARGE SCALE GENOMIC DNA]</scope>
    <source>
        <tissue evidence="22">Whole larvae</tissue>
    </source>
</reference>
<evidence type="ECO:0000256" key="10">
    <source>
        <dbReference type="ARBA" id="ARBA00022833"/>
    </source>
</evidence>
<dbReference type="InterPro" id="IPR013134">
    <property type="entry name" value="Zn_hook_RAD50"/>
</dbReference>
<feature type="compositionally biased region" description="Basic and acidic residues" evidence="20">
    <location>
        <begin position="455"/>
        <end position="466"/>
    </location>
</feature>
<evidence type="ECO:0000256" key="19">
    <source>
        <dbReference type="SAM" id="Coils"/>
    </source>
</evidence>
<dbReference type="GO" id="GO:0046872">
    <property type="term" value="F:metal ion binding"/>
    <property type="evidence" value="ECO:0007669"/>
    <property type="project" value="UniProtKB-UniRule"/>
</dbReference>
<feature type="coiled-coil region" evidence="19">
    <location>
        <begin position="913"/>
        <end position="1073"/>
    </location>
</feature>
<keyword evidence="9" id="KW-0378">Hydrolase</keyword>
<keyword evidence="14" id="KW-0234">DNA repair</keyword>
<keyword evidence="10 18" id="KW-0862">Zinc</keyword>
<gene>
    <name evidence="22" type="ORF">Dbus_chr2Rg987</name>
</gene>
<dbReference type="Gene3D" id="3.40.50.300">
    <property type="entry name" value="P-loop containing nucleotide triphosphate hydrolases"/>
    <property type="match status" value="2"/>
</dbReference>
<evidence type="ECO:0000256" key="5">
    <source>
        <dbReference type="ARBA" id="ARBA00022454"/>
    </source>
</evidence>
<proteinExistence type="inferred from homology"/>
<comment type="catalytic activity">
    <reaction evidence="17">
        <text>ATP + H2O = ADP + phosphate + H(+)</text>
        <dbReference type="Rhea" id="RHEA:13065"/>
        <dbReference type="ChEBI" id="CHEBI:15377"/>
        <dbReference type="ChEBI" id="CHEBI:15378"/>
        <dbReference type="ChEBI" id="CHEBI:30616"/>
        <dbReference type="ChEBI" id="CHEBI:43474"/>
        <dbReference type="ChEBI" id="CHEBI:456216"/>
    </reaction>
</comment>
<dbReference type="OrthoDB" id="18797at2759"/>
<dbReference type="FunFam" id="3.40.50.300:FF:003359">
    <property type="entry name" value="Rad50, isoform E"/>
    <property type="match status" value="1"/>
</dbReference>
<dbReference type="Pfam" id="PF13558">
    <property type="entry name" value="SbcC_Walker_B"/>
    <property type="match status" value="1"/>
</dbReference>
<keyword evidence="13 19" id="KW-0175">Coiled coil</keyword>
<keyword evidence="16" id="KW-0469">Meiosis</keyword>
<feature type="coiled-coil region" evidence="19">
    <location>
        <begin position="720"/>
        <end position="767"/>
    </location>
</feature>
<evidence type="ECO:0000313" key="23">
    <source>
        <dbReference type="Proteomes" id="UP000494163"/>
    </source>
</evidence>
<evidence type="ECO:0000259" key="21">
    <source>
        <dbReference type="PROSITE" id="PS51131"/>
    </source>
</evidence>
<dbReference type="GO" id="GO:0006302">
    <property type="term" value="P:double-strand break repair"/>
    <property type="evidence" value="ECO:0007669"/>
    <property type="project" value="InterPro"/>
</dbReference>
<feature type="binding site" evidence="18">
    <location>
        <position position="693"/>
    </location>
    <ligand>
        <name>Zn(2+)</name>
        <dbReference type="ChEBI" id="CHEBI:29105"/>
    </ligand>
</feature>
<evidence type="ECO:0000256" key="1">
    <source>
        <dbReference type="ARBA" id="ARBA00001947"/>
    </source>
</evidence>
<dbReference type="PANTHER" id="PTHR18867:SF12">
    <property type="entry name" value="DNA REPAIR PROTEIN RAD50"/>
    <property type="match status" value="1"/>
</dbReference>
<feature type="binding site" evidence="18">
    <location>
        <position position="690"/>
    </location>
    <ligand>
        <name>Zn(2+)</name>
        <dbReference type="ChEBI" id="CHEBI:29105"/>
    </ligand>
</feature>
<keyword evidence="12" id="KW-0460">Magnesium</keyword>
<keyword evidence="6 18" id="KW-0479">Metal-binding</keyword>
<comment type="cofactor">
    <cofactor evidence="1">
        <name>Zn(2+)</name>
        <dbReference type="ChEBI" id="CHEBI:29105"/>
    </cofactor>
</comment>
<protein>
    <submittedName>
        <fullName evidence="22">Rad50</fullName>
    </submittedName>
</protein>
<dbReference type="GO" id="GO:0000794">
    <property type="term" value="C:condensed nuclear chromosome"/>
    <property type="evidence" value="ECO:0007669"/>
    <property type="project" value="TreeGrafter"/>
</dbReference>
<keyword evidence="5" id="KW-0158">Chromosome</keyword>
<dbReference type="SUPFAM" id="SSF52540">
    <property type="entry name" value="P-loop containing nucleoside triphosphate hydrolases"/>
    <property type="match status" value="2"/>
</dbReference>
<dbReference type="GO" id="GO:0016887">
    <property type="term" value="F:ATP hydrolysis activity"/>
    <property type="evidence" value="ECO:0007669"/>
    <property type="project" value="InterPro"/>
</dbReference>
<comment type="subcellular location">
    <subcellularLocation>
        <location evidence="3">Chromosome</location>
    </subcellularLocation>
    <subcellularLocation>
        <location evidence="2">Nucleus</location>
    </subcellularLocation>
</comment>
<name>A0A0M4E973_DROBS</name>